<dbReference type="SMART" id="SM00178">
    <property type="entry name" value="SAR"/>
    <property type="match status" value="1"/>
</dbReference>
<evidence type="ECO:0000256" key="18">
    <source>
        <dbReference type="RuleBase" id="RU003925"/>
    </source>
</evidence>
<dbReference type="GO" id="GO:0003924">
    <property type="term" value="F:GTPase activity"/>
    <property type="evidence" value="ECO:0007669"/>
    <property type="project" value="InterPro"/>
</dbReference>
<dbReference type="NCBIfam" id="TIGR00231">
    <property type="entry name" value="small_GTP"/>
    <property type="match status" value="1"/>
</dbReference>
<name>A0A8S1C4P3_9INSE</name>
<dbReference type="OrthoDB" id="442317at2759"/>
<dbReference type="SMART" id="SM00177">
    <property type="entry name" value="ARF"/>
    <property type="match status" value="1"/>
</dbReference>
<keyword evidence="13" id="KW-0206">Cytoskeleton</keyword>
<evidence type="ECO:0000256" key="6">
    <source>
        <dbReference type="ARBA" id="ARBA00022475"/>
    </source>
</evidence>
<dbReference type="InterPro" id="IPR024156">
    <property type="entry name" value="Small_GTPase_ARF"/>
</dbReference>
<protein>
    <recommendedName>
        <fullName evidence="5">ADP-ribosylation factor-like protein 6</fullName>
    </recommendedName>
</protein>
<dbReference type="PANTHER" id="PTHR11711">
    <property type="entry name" value="ADP RIBOSYLATION FACTOR-RELATED"/>
    <property type="match status" value="1"/>
</dbReference>
<keyword evidence="14" id="KW-0966">Cell projection</keyword>
<evidence type="ECO:0000256" key="4">
    <source>
        <dbReference type="ARBA" id="ARBA00010290"/>
    </source>
</evidence>
<dbReference type="PRINTS" id="PR00328">
    <property type="entry name" value="SAR1GTPBP"/>
</dbReference>
<dbReference type="AlphaFoldDB" id="A0A8S1C4P3"/>
<keyword evidence="15" id="KW-0449">Lipoprotein</keyword>
<dbReference type="CDD" id="cd04157">
    <property type="entry name" value="Arl6"/>
    <property type="match status" value="1"/>
</dbReference>
<feature type="binding site" evidence="17">
    <location>
        <position position="31"/>
    </location>
    <ligand>
        <name>Mg(2+)</name>
        <dbReference type="ChEBI" id="CHEBI:18420"/>
    </ligand>
</feature>
<dbReference type="Proteomes" id="UP000494165">
    <property type="component" value="Unassembled WGS sequence"/>
</dbReference>
<keyword evidence="17" id="KW-0479">Metal-binding</keyword>
<dbReference type="GO" id="GO:0046872">
    <property type="term" value="F:metal ion binding"/>
    <property type="evidence" value="ECO:0007669"/>
    <property type="project" value="UniProtKB-KW"/>
</dbReference>
<evidence type="ECO:0000256" key="1">
    <source>
        <dbReference type="ARBA" id="ARBA00004120"/>
    </source>
</evidence>
<evidence type="ECO:0000256" key="3">
    <source>
        <dbReference type="ARBA" id="ARBA00004522"/>
    </source>
</evidence>
<dbReference type="GO" id="GO:0030030">
    <property type="term" value="P:cell projection organization"/>
    <property type="evidence" value="ECO:0007669"/>
    <property type="project" value="UniProtKB-KW"/>
</dbReference>
<gene>
    <name evidence="19" type="ORF">CLODIP_2_CD06533</name>
</gene>
<dbReference type="GO" id="GO:0005930">
    <property type="term" value="C:axoneme"/>
    <property type="evidence" value="ECO:0007669"/>
    <property type="project" value="UniProtKB-SubCell"/>
</dbReference>
<keyword evidence="8" id="KW-0519">Myristate</keyword>
<proteinExistence type="inferred from homology"/>
<evidence type="ECO:0000256" key="15">
    <source>
        <dbReference type="ARBA" id="ARBA00023288"/>
    </source>
</evidence>
<evidence type="ECO:0000256" key="12">
    <source>
        <dbReference type="ARBA" id="ARBA00023136"/>
    </source>
</evidence>
<feature type="binding site" evidence="17">
    <location>
        <position position="50"/>
    </location>
    <ligand>
        <name>Mg(2+)</name>
        <dbReference type="ChEBI" id="CHEBI:18420"/>
    </ligand>
</feature>
<dbReference type="InterPro" id="IPR006689">
    <property type="entry name" value="Small_GTPase_ARF/SAR"/>
</dbReference>
<evidence type="ECO:0000256" key="10">
    <source>
        <dbReference type="ARBA" id="ARBA00022794"/>
    </source>
</evidence>
<evidence type="ECO:0000256" key="16">
    <source>
        <dbReference type="PIRSR" id="PIRSR606689-1"/>
    </source>
</evidence>
<keyword evidence="20" id="KW-1185">Reference proteome</keyword>
<dbReference type="SUPFAM" id="SSF52540">
    <property type="entry name" value="P-loop containing nucleoside triphosphate hydrolases"/>
    <property type="match status" value="1"/>
</dbReference>
<evidence type="ECO:0000256" key="5">
    <source>
        <dbReference type="ARBA" id="ARBA00019766"/>
    </source>
</evidence>
<feature type="binding site" evidence="16">
    <location>
        <begin position="131"/>
        <end position="134"/>
    </location>
    <ligand>
        <name>GTP</name>
        <dbReference type="ChEBI" id="CHEBI:37565"/>
    </ligand>
</feature>
<organism evidence="19 20">
    <name type="scientific">Cloeon dipterum</name>
    <dbReference type="NCBI Taxonomy" id="197152"/>
    <lineage>
        <taxon>Eukaryota</taxon>
        <taxon>Metazoa</taxon>
        <taxon>Ecdysozoa</taxon>
        <taxon>Arthropoda</taxon>
        <taxon>Hexapoda</taxon>
        <taxon>Insecta</taxon>
        <taxon>Pterygota</taxon>
        <taxon>Palaeoptera</taxon>
        <taxon>Ephemeroptera</taxon>
        <taxon>Pisciforma</taxon>
        <taxon>Baetidae</taxon>
        <taxon>Cloeon</taxon>
    </lineage>
</organism>
<keyword evidence="9 16" id="KW-0547">Nucleotide-binding</keyword>
<dbReference type="GO" id="GO:0016192">
    <property type="term" value="P:vesicle-mediated transport"/>
    <property type="evidence" value="ECO:0007669"/>
    <property type="project" value="UniProtKB-ARBA"/>
</dbReference>
<evidence type="ECO:0000256" key="8">
    <source>
        <dbReference type="ARBA" id="ARBA00022707"/>
    </source>
</evidence>
<comment type="subcellular location">
    <subcellularLocation>
        <location evidence="3">Cell projection</location>
        <location evidence="3">Cilium membrane</location>
        <topology evidence="3">Peripheral membrane protein</topology>
        <orientation evidence="3">Cytoplasmic side</orientation>
    </subcellularLocation>
    <subcellularLocation>
        <location evidence="2">Cytoplasm</location>
        <location evidence="2">Cytoskeleton</location>
        <location evidence="2">Cilium axoneme</location>
    </subcellularLocation>
    <subcellularLocation>
        <location evidence="1">Cytoplasm</location>
        <location evidence="1">Cytoskeleton</location>
        <location evidence="1">Cilium basal body</location>
    </subcellularLocation>
</comment>
<keyword evidence="12" id="KW-0472">Membrane</keyword>
<dbReference type="InterPro" id="IPR027417">
    <property type="entry name" value="P-loop_NTPase"/>
</dbReference>
<feature type="binding site" evidence="16">
    <location>
        <begin position="24"/>
        <end position="31"/>
    </location>
    <ligand>
        <name>GTP</name>
        <dbReference type="ChEBI" id="CHEBI:37565"/>
    </ligand>
</feature>
<evidence type="ECO:0000256" key="17">
    <source>
        <dbReference type="PIRSR" id="PIRSR606689-2"/>
    </source>
</evidence>
<dbReference type="InterPro" id="IPR041839">
    <property type="entry name" value="Arl6"/>
</dbReference>
<dbReference type="Pfam" id="PF00025">
    <property type="entry name" value="Arf"/>
    <property type="match status" value="1"/>
</dbReference>
<accession>A0A8S1C4P3</accession>
<evidence type="ECO:0000256" key="7">
    <source>
        <dbReference type="ARBA" id="ARBA00022490"/>
    </source>
</evidence>
<evidence type="ECO:0000256" key="13">
    <source>
        <dbReference type="ARBA" id="ARBA00023212"/>
    </source>
</evidence>
<evidence type="ECO:0000256" key="11">
    <source>
        <dbReference type="ARBA" id="ARBA00023134"/>
    </source>
</evidence>
<dbReference type="PROSITE" id="PS51417">
    <property type="entry name" value="ARF"/>
    <property type="match status" value="1"/>
</dbReference>
<keyword evidence="7" id="KW-0963">Cytoplasm</keyword>
<reference evidence="19 20" key="1">
    <citation type="submission" date="2020-04" db="EMBL/GenBank/DDBJ databases">
        <authorList>
            <person name="Alioto T."/>
            <person name="Alioto T."/>
            <person name="Gomez Garrido J."/>
        </authorList>
    </citation>
    <scope>NUCLEOTIDE SEQUENCE [LARGE SCALE GENOMIC DNA]</scope>
</reference>
<keyword evidence="17" id="KW-0460">Magnesium</keyword>
<sequence>MGLLTKLMAILGFNRREVNVLVVGLNNSGKSTLVNQLKPDEQRATEIVPTVGFNVEKFNNKNVGFTAFDMAGQGRYRELWEHHYKDCQGIIFVVDSSDGLRLVVARDELEALLDHQHIRSKRHLPILVFANKMDVRGALSAVQVSASLGLEKISNKPWHICASNAMTGEGLQEGIEWLTNQIRQSVMLEENS</sequence>
<dbReference type="FunFam" id="3.40.50.300:FF:000457">
    <property type="entry name" value="ADP-ribosylation factor-like protein 6"/>
    <property type="match status" value="1"/>
</dbReference>
<evidence type="ECO:0000256" key="2">
    <source>
        <dbReference type="ARBA" id="ARBA00004430"/>
    </source>
</evidence>
<evidence type="ECO:0000256" key="9">
    <source>
        <dbReference type="ARBA" id="ARBA00022741"/>
    </source>
</evidence>
<dbReference type="Gene3D" id="3.40.50.300">
    <property type="entry name" value="P-loop containing nucleotide triphosphate hydrolases"/>
    <property type="match status" value="1"/>
</dbReference>
<evidence type="ECO:0000256" key="14">
    <source>
        <dbReference type="ARBA" id="ARBA00023273"/>
    </source>
</evidence>
<comment type="caution">
    <text evidence="19">The sequence shown here is derived from an EMBL/GenBank/DDBJ whole genome shotgun (WGS) entry which is preliminary data.</text>
</comment>
<keyword evidence="11 16" id="KW-0342">GTP-binding</keyword>
<dbReference type="GO" id="GO:0005525">
    <property type="term" value="F:GTP binding"/>
    <property type="evidence" value="ECO:0007669"/>
    <property type="project" value="UniProtKB-KW"/>
</dbReference>
<dbReference type="PROSITE" id="PS51419">
    <property type="entry name" value="RAB"/>
    <property type="match status" value="1"/>
</dbReference>
<keyword evidence="6" id="KW-1003">Cell membrane</keyword>
<dbReference type="GO" id="GO:0060170">
    <property type="term" value="C:ciliary membrane"/>
    <property type="evidence" value="ECO:0007669"/>
    <property type="project" value="UniProtKB-SubCell"/>
</dbReference>
<dbReference type="EMBL" id="CADEPI010000022">
    <property type="protein sequence ID" value="CAB3365892.1"/>
    <property type="molecule type" value="Genomic_DNA"/>
</dbReference>
<feature type="binding site" evidence="16">
    <location>
        <position position="72"/>
    </location>
    <ligand>
        <name>GTP</name>
        <dbReference type="ChEBI" id="CHEBI:37565"/>
    </ligand>
</feature>
<evidence type="ECO:0000313" key="19">
    <source>
        <dbReference type="EMBL" id="CAB3365892.1"/>
    </source>
</evidence>
<keyword evidence="10" id="KW-0970">Cilium biogenesis/degradation</keyword>
<comment type="similarity">
    <text evidence="4 18">Belongs to the small GTPase superfamily. Arf family.</text>
</comment>
<dbReference type="GO" id="GO:0051649">
    <property type="term" value="P:establishment of localization in cell"/>
    <property type="evidence" value="ECO:0007669"/>
    <property type="project" value="UniProtKB-ARBA"/>
</dbReference>
<evidence type="ECO:0000313" key="20">
    <source>
        <dbReference type="Proteomes" id="UP000494165"/>
    </source>
</evidence>
<dbReference type="InterPro" id="IPR005225">
    <property type="entry name" value="Small_GTP-bd"/>
</dbReference>